<keyword evidence="3 9" id="KW-0479">Metal-binding</keyword>
<dbReference type="Proteomes" id="UP000231143">
    <property type="component" value="Unassembled WGS sequence"/>
</dbReference>
<dbReference type="InterPro" id="IPR014729">
    <property type="entry name" value="Rossmann-like_a/b/a_fold"/>
</dbReference>
<dbReference type="InterPro" id="IPR056411">
    <property type="entry name" value="CysS_C"/>
</dbReference>
<keyword evidence="8 9" id="KW-0030">Aminoacyl-tRNA synthetase</keyword>
<keyword evidence="6 9" id="KW-0067">ATP-binding</keyword>
<dbReference type="Pfam" id="PF01406">
    <property type="entry name" value="tRNA-synt_1e"/>
    <property type="match status" value="1"/>
</dbReference>
<dbReference type="Gene3D" id="3.40.50.620">
    <property type="entry name" value="HUPs"/>
    <property type="match status" value="1"/>
</dbReference>
<dbReference type="HAMAP" id="MF_00041">
    <property type="entry name" value="Cys_tRNA_synth"/>
    <property type="match status" value="1"/>
</dbReference>
<dbReference type="InterPro" id="IPR015803">
    <property type="entry name" value="Cys-tRNA-ligase"/>
</dbReference>
<evidence type="ECO:0000313" key="13">
    <source>
        <dbReference type="Proteomes" id="UP000231143"/>
    </source>
</evidence>
<dbReference type="InterPro" id="IPR009080">
    <property type="entry name" value="tRNAsynth_Ia_anticodon-bd"/>
</dbReference>
<keyword evidence="2 9" id="KW-0436">Ligase</keyword>
<evidence type="ECO:0000256" key="1">
    <source>
        <dbReference type="ARBA" id="ARBA00011245"/>
    </source>
</evidence>
<dbReference type="SUPFAM" id="SSF52374">
    <property type="entry name" value="Nucleotidylyl transferase"/>
    <property type="match status" value="1"/>
</dbReference>
<evidence type="ECO:0000256" key="4">
    <source>
        <dbReference type="ARBA" id="ARBA00022741"/>
    </source>
</evidence>
<evidence type="ECO:0000259" key="11">
    <source>
        <dbReference type="Pfam" id="PF23493"/>
    </source>
</evidence>
<evidence type="ECO:0000313" key="12">
    <source>
        <dbReference type="EMBL" id="PIP86915.1"/>
    </source>
</evidence>
<dbReference type="EMBL" id="PCTT01000040">
    <property type="protein sequence ID" value="PIP86915.1"/>
    <property type="molecule type" value="Genomic_DNA"/>
</dbReference>
<accession>A0A2H0DXL0</accession>
<reference evidence="12 13" key="1">
    <citation type="submission" date="2017-09" db="EMBL/GenBank/DDBJ databases">
        <title>Depth-based differentiation of microbial function through sediment-hosted aquifers and enrichment of novel symbionts in the deep terrestrial subsurface.</title>
        <authorList>
            <person name="Probst A.J."/>
            <person name="Ladd B."/>
            <person name="Jarett J.K."/>
            <person name="Geller-Mcgrath D.E."/>
            <person name="Sieber C.M."/>
            <person name="Emerson J.B."/>
            <person name="Anantharaman K."/>
            <person name="Thomas B.C."/>
            <person name="Malmstrom R."/>
            <person name="Stieglmeier M."/>
            <person name="Klingl A."/>
            <person name="Woyke T."/>
            <person name="Ryan C.M."/>
            <person name="Banfield J.F."/>
        </authorList>
    </citation>
    <scope>NUCLEOTIDE SEQUENCE [LARGE SCALE GENOMIC DNA]</scope>
    <source>
        <strain evidence="12">CG22_combo_CG10-13_8_21_14_all_36_13</strain>
    </source>
</reference>
<comment type="catalytic activity">
    <reaction evidence="9">
        <text>tRNA(Cys) + L-cysteine + ATP = L-cysteinyl-tRNA(Cys) + AMP + diphosphate</text>
        <dbReference type="Rhea" id="RHEA:17773"/>
        <dbReference type="Rhea" id="RHEA-COMP:9661"/>
        <dbReference type="Rhea" id="RHEA-COMP:9679"/>
        <dbReference type="ChEBI" id="CHEBI:30616"/>
        <dbReference type="ChEBI" id="CHEBI:33019"/>
        <dbReference type="ChEBI" id="CHEBI:35235"/>
        <dbReference type="ChEBI" id="CHEBI:78442"/>
        <dbReference type="ChEBI" id="CHEBI:78517"/>
        <dbReference type="ChEBI" id="CHEBI:456215"/>
        <dbReference type="EC" id="6.1.1.16"/>
    </reaction>
</comment>
<feature type="binding site" evidence="9">
    <location>
        <position position="29"/>
    </location>
    <ligand>
        <name>Zn(2+)</name>
        <dbReference type="ChEBI" id="CHEBI:29105"/>
    </ligand>
</feature>
<feature type="domain" description="Cysteinyl-tRNA ligase anticodon binding" evidence="11">
    <location>
        <begin position="416"/>
        <end position="460"/>
    </location>
</feature>
<organism evidence="12 13">
    <name type="scientific">Candidatus Campbellbacteria bacterium CG22_combo_CG10-13_8_21_14_all_36_13</name>
    <dbReference type="NCBI Taxonomy" id="1974529"/>
    <lineage>
        <taxon>Bacteria</taxon>
        <taxon>Candidatus Campbelliibacteriota</taxon>
    </lineage>
</organism>
<feature type="binding site" evidence="9">
    <location>
        <position position="257"/>
    </location>
    <ligand>
        <name>Zn(2+)</name>
        <dbReference type="ChEBI" id="CHEBI:29105"/>
    </ligand>
</feature>
<dbReference type="GO" id="GO:0006423">
    <property type="term" value="P:cysteinyl-tRNA aminoacylation"/>
    <property type="evidence" value="ECO:0007669"/>
    <property type="project" value="UniProtKB-UniRule"/>
</dbReference>
<dbReference type="EC" id="6.1.1.16" evidence="9"/>
<dbReference type="SUPFAM" id="SSF47323">
    <property type="entry name" value="Anticodon-binding domain of a subclass of class I aminoacyl-tRNA synthetases"/>
    <property type="match status" value="1"/>
</dbReference>
<dbReference type="NCBIfam" id="TIGR00435">
    <property type="entry name" value="cysS"/>
    <property type="match status" value="1"/>
</dbReference>
<dbReference type="Gene3D" id="1.20.120.1910">
    <property type="entry name" value="Cysteine-tRNA ligase, C-terminal anti-codon recognition domain"/>
    <property type="match status" value="1"/>
</dbReference>
<comment type="subunit">
    <text evidence="1 9">Monomer.</text>
</comment>
<name>A0A2H0DXL0_9BACT</name>
<comment type="subcellular location">
    <subcellularLocation>
        <location evidence="9">Cytoplasm</location>
    </subcellularLocation>
</comment>
<keyword evidence="5 9" id="KW-0862">Zinc</keyword>
<dbReference type="AlphaFoldDB" id="A0A2H0DXL0"/>
<evidence type="ECO:0000256" key="3">
    <source>
        <dbReference type="ARBA" id="ARBA00022723"/>
    </source>
</evidence>
<comment type="similarity">
    <text evidence="9">Belongs to the class-I aminoacyl-tRNA synthetase family.</text>
</comment>
<gene>
    <name evidence="9" type="primary">cysS</name>
    <name evidence="12" type="ORF">COW81_03025</name>
</gene>
<evidence type="ECO:0000256" key="5">
    <source>
        <dbReference type="ARBA" id="ARBA00022833"/>
    </source>
</evidence>
<evidence type="ECO:0000256" key="2">
    <source>
        <dbReference type="ARBA" id="ARBA00022598"/>
    </source>
</evidence>
<comment type="caution">
    <text evidence="12">The sequence shown here is derived from an EMBL/GenBank/DDBJ whole genome shotgun (WGS) entry which is preliminary data.</text>
</comment>
<comment type="cofactor">
    <cofactor evidence="9">
        <name>Zn(2+)</name>
        <dbReference type="ChEBI" id="CHEBI:29105"/>
    </cofactor>
    <text evidence="9">Binds 1 zinc ion per subunit.</text>
</comment>
<dbReference type="GO" id="GO:0004817">
    <property type="term" value="F:cysteine-tRNA ligase activity"/>
    <property type="evidence" value="ECO:0007669"/>
    <property type="project" value="UniProtKB-UniRule"/>
</dbReference>
<feature type="short sequence motif" description="'KMSKS' region" evidence="9">
    <location>
        <begin position="286"/>
        <end position="290"/>
    </location>
</feature>
<feature type="domain" description="tRNA synthetases class I catalytic" evidence="10">
    <location>
        <begin position="16"/>
        <end position="334"/>
    </location>
</feature>
<dbReference type="PANTHER" id="PTHR10890:SF3">
    <property type="entry name" value="CYSTEINE--TRNA LIGASE, CYTOPLASMIC"/>
    <property type="match status" value="1"/>
</dbReference>
<keyword evidence="4 9" id="KW-0547">Nucleotide-binding</keyword>
<proteinExistence type="inferred from homology"/>
<feature type="binding site" evidence="9">
    <location>
        <position position="289"/>
    </location>
    <ligand>
        <name>ATP</name>
        <dbReference type="ChEBI" id="CHEBI:30616"/>
    </ligand>
</feature>
<dbReference type="GO" id="GO:0005524">
    <property type="term" value="F:ATP binding"/>
    <property type="evidence" value="ECO:0007669"/>
    <property type="project" value="UniProtKB-UniRule"/>
</dbReference>
<feature type="binding site" evidence="9">
    <location>
        <position position="253"/>
    </location>
    <ligand>
        <name>Zn(2+)</name>
        <dbReference type="ChEBI" id="CHEBI:29105"/>
    </ligand>
</feature>
<evidence type="ECO:0000256" key="9">
    <source>
        <dbReference type="HAMAP-Rule" id="MF_00041"/>
    </source>
</evidence>
<keyword evidence="7 9" id="KW-0648">Protein biosynthesis</keyword>
<dbReference type="GO" id="GO:0008270">
    <property type="term" value="F:zinc ion binding"/>
    <property type="evidence" value="ECO:0007669"/>
    <property type="project" value="UniProtKB-UniRule"/>
</dbReference>
<sequence>MKLKLYNSLTRKIEDFESITPNKVGMYTCGPTVYDNVTIGNWRTYIMSDTLRRILQYNGYNVDFVMNITDVGHLTGDNEGDSSIGEDRMEKASIREGKTAWEIAEYYGNKFKKEYDLLNLLPPKIFSKATDHIKEQIELIEKIEKAGFTYKTNDGLYFDTVEYEKAGHKYGELSSLEDIQEGARVAKNPEKKNPRDFALWKLHTTIGERDMEWESPWGVGFPGWHIECSAMSQKYLGDQFDIHTGGEDLRSTHHPNEIAQSESACGCGPFVKYWIHGAFLLVDNGRMGKSKGNAYTIDNMLERDFNPLSLKYLFLGGYYRKQQNFTWEALEASENALHNLYFKFRALGDDIGEVNKRYQEKFIKYINDDISTPQALAIMWDVIKDENISNPEKKATLLDFDKVFGLKLDSLKEKSHDVPENIMRLVDAREKARETKDWAEADRIRDEITEAGFLIEDSEDGPKISVS</sequence>
<evidence type="ECO:0000259" key="10">
    <source>
        <dbReference type="Pfam" id="PF01406"/>
    </source>
</evidence>
<protein>
    <recommendedName>
        <fullName evidence="9">Cysteine--tRNA ligase</fullName>
        <ecNumber evidence="9">6.1.1.16</ecNumber>
    </recommendedName>
    <alternativeName>
        <fullName evidence="9">Cysteinyl-tRNA synthetase</fullName>
        <shortName evidence="9">CysRS</shortName>
    </alternativeName>
</protein>
<dbReference type="GO" id="GO:0005829">
    <property type="term" value="C:cytosol"/>
    <property type="evidence" value="ECO:0007669"/>
    <property type="project" value="TreeGrafter"/>
</dbReference>
<evidence type="ECO:0000256" key="6">
    <source>
        <dbReference type="ARBA" id="ARBA00022840"/>
    </source>
</evidence>
<feature type="binding site" evidence="9">
    <location>
        <position position="228"/>
    </location>
    <ligand>
        <name>Zn(2+)</name>
        <dbReference type="ChEBI" id="CHEBI:29105"/>
    </ligand>
</feature>
<comment type="caution">
    <text evidence="9">Lacks conserved residue(s) required for the propagation of feature annotation.</text>
</comment>
<dbReference type="InterPro" id="IPR024909">
    <property type="entry name" value="Cys-tRNA/MSH_ligase"/>
</dbReference>
<dbReference type="InterPro" id="IPR032678">
    <property type="entry name" value="tRNA-synt_1_cat_dom"/>
</dbReference>
<dbReference type="Pfam" id="PF23493">
    <property type="entry name" value="CysS_C"/>
    <property type="match status" value="1"/>
</dbReference>
<evidence type="ECO:0000256" key="8">
    <source>
        <dbReference type="ARBA" id="ARBA00023146"/>
    </source>
</evidence>
<dbReference type="PANTHER" id="PTHR10890">
    <property type="entry name" value="CYSTEINYL-TRNA SYNTHETASE"/>
    <property type="match status" value="1"/>
</dbReference>
<dbReference type="PRINTS" id="PR00983">
    <property type="entry name" value="TRNASYNTHCYS"/>
</dbReference>
<dbReference type="CDD" id="cd00672">
    <property type="entry name" value="CysRS_core"/>
    <property type="match status" value="1"/>
</dbReference>
<keyword evidence="9" id="KW-0963">Cytoplasm</keyword>
<evidence type="ECO:0000256" key="7">
    <source>
        <dbReference type="ARBA" id="ARBA00022917"/>
    </source>
</evidence>